<evidence type="ECO:0000256" key="1">
    <source>
        <dbReference type="ARBA" id="ARBA00000971"/>
    </source>
</evidence>
<dbReference type="AlphaFoldDB" id="A0A2S7KN01"/>
<organism evidence="7 8">
    <name type="scientific">Aureitalea marina</name>
    <dbReference type="NCBI Taxonomy" id="930804"/>
    <lineage>
        <taxon>Bacteria</taxon>
        <taxon>Pseudomonadati</taxon>
        <taxon>Bacteroidota</taxon>
        <taxon>Flavobacteriia</taxon>
        <taxon>Flavobacteriales</taxon>
        <taxon>Flavobacteriaceae</taxon>
        <taxon>Aureitalea</taxon>
    </lineage>
</organism>
<reference evidence="7 8" key="1">
    <citation type="submission" date="2016-11" db="EMBL/GenBank/DDBJ databases">
        <title>Trade-off between light-utilization and light-protection in marine flavobacteria.</title>
        <authorList>
            <person name="Kumagai Y."/>
        </authorList>
    </citation>
    <scope>NUCLEOTIDE SEQUENCE [LARGE SCALE GENOMIC DNA]</scope>
    <source>
        <strain evidence="7 8">NBRC 107741</strain>
    </source>
</reference>
<dbReference type="PROSITE" id="PS50059">
    <property type="entry name" value="FKBP_PPIASE"/>
    <property type="match status" value="1"/>
</dbReference>
<dbReference type="InterPro" id="IPR046357">
    <property type="entry name" value="PPIase_dom_sf"/>
</dbReference>
<comment type="caution">
    <text evidence="7">The sequence shown here is derived from an EMBL/GenBank/DDBJ whole genome shotgun (WGS) entry which is preliminary data.</text>
</comment>
<dbReference type="RefSeq" id="WP_104811903.1">
    <property type="nucleotide sequence ID" value="NZ_MQUB01000001.1"/>
</dbReference>
<feature type="domain" description="PPIase FKBP-type" evidence="6">
    <location>
        <begin position="124"/>
        <end position="229"/>
    </location>
</feature>
<accession>A0A2S7KN01</accession>
<sequence>MSIDNFKLGLLLVVVMVMGACGNDDNGPEPIPERDRTEEAAFAQEEIEDFLATHFYNYEEFQNPEPGFDFRVRIDSIVGDNADKIPLIDQVTSKMVPDREEPDLMYKLYYLQVERGAGDQMRFPDVGTMTYEGRLLDGLDLFDSSTVPVQLDITQTINGFQDAMVEFQGATGVTSNPDGSLTFDEYGIGAVFIPSGLAYFSEPPPPDISAVFIPVYAQLIFTFQLFAVEVVDQDQDGVPSIMEDLNGNGIEEDDDTDGDGIFNMFDGDDDNDGRPTFIEIEIDEDGNITFPDEDGDGTPDYLDPDS</sequence>
<dbReference type="Gene3D" id="3.10.50.40">
    <property type="match status" value="1"/>
</dbReference>
<dbReference type="GO" id="GO:0003755">
    <property type="term" value="F:peptidyl-prolyl cis-trans isomerase activity"/>
    <property type="evidence" value="ECO:0007669"/>
    <property type="project" value="UniProtKB-KW"/>
</dbReference>
<dbReference type="EMBL" id="MQUB01000001">
    <property type="protein sequence ID" value="PQB03978.1"/>
    <property type="molecule type" value="Genomic_DNA"/>
</dbReference>
<proteinExistence type="predicted"/>
<dbReference type="Proteomes" id="UP000239800">
    <property type="component" value="Unassembled WGS sequence"/>
</dbReference>
<dbReference type="PROSITE" id="PS51257">
    <property type="entry name" value="PROKAR_LIPOPROTEIN"/>
    <property type="match status" value="1"/>
</dbReference>
<keyword evidence="4" id="KW-0413">Isomerase</keyword>
<evidence type="ECO:0000256" key="2">
    <source>
        <dbReference type="ARBA" id="ARBA00013194"/>
    </source>
</evidence>
<evidence type="ECO:0000313" key="7">
    <source>
        <dbReference type="EMBL" id="PQB03978.1"/>
    </source>
</evidence>
<evidence type="ECO:0000256" key="3">
    <source>
        <dbReference type="ARBA" id="ARBA00023110"/>
    </source>
</evidence>
<evidence type="ECO:0000256" key="5">
    <source>
        <dbReference type="SAM" id="MobiDB-lite"/>
    </source>
</evidence>
<gene>
    <name evidence="7" type="ORF">BST85_02955</name>
</gene>
<protein>
    <recommendedName>
        <fullName evidence="2 4">peptidylprolyl isomerase</fullName>
        <ecNumber evidence="2 4">5.2.1.8</ecNumber>
    </recommendedName>
</protein>
<evidence type="ECO:0000313" key="8">
    <source>
        <dbReference type="Proteomes" id="UP000239800"/>
    </source>
</evidence>
<comment type="catalytic activity">
    <reaction evidence="1 4">
        <text>[protein]-peptidylproline (omega=180) = [protein]-peptidylproline (omega=0)</text>
        <dbReference type="Rhea" id="RHEA:16237"/>
        <dbReference type="Rhea" id="RHEA-COMP:10747"/>
        <dbReference type="Rhea" id="RHEA-COMP:10748"/>
        <dbReference type="ChEBI" id="CHEBI:83833"/>
        <dbReference type="ChEBI" id="CHEBI:83834"/>
        <dbReference type="EC" id="5.2.1.8"/>
    </reaction>
</comment>
<evidence type="ECO:0000259" key="6">
    <source>
        <dbReference type="PROSITE" id="PS50059"/>
    </source>
</evidence>
<dbReference type="InterPro" id="IPR001179">
    <property type="entry name" value="PPIase_FKBP_dom"/>
</dbReference>
<name>A0A2S7KN01_9FLAO</name>
<keyword evidence="8" id="KW-1185">Reference proteome</keyword>
<dbReference type="SUPFAM" id="SSF54534">
    <property type="entry name" value="FKBP-like"/>
    <property type="match status" value="1"/>
</dbReference>
<feature type="region of interest" description="Disordered" evidence="5">
    <location>
        <begin position="284"/>
        <end position="306"/>
    </location>
</feature>
<evidence type="ECO:0000256" key="4">
    <source>
        <dbReference type="PROSITE-ProRule" id="PRU00277"/>
    </source>
</evidence>
<dbReference type="OrthoDB" id="1424215at2"/>
<keyword evidence="3 4" id="KW-0697">Rotamase</keyword>
<dbReference type="EC" id="5.2.1.8" evidence="2 4"/>